<dbReference type="EMBL" id="MK500482">
    <property type="protein sequence ID" value="QBK90406.1"/>
    <property type="molecule type" value="Genomic_DNA"/>
</dbReference>
<organism evidence="1">
    <name type="scientific">Pithovirus LCPAC103</name>
    <dbReference type="NCBI Taxonomy" id="2506588"/>
    <lineage>
        <taxon>Viruses</taxon>
        <taxon>Pithoviruses</taxon>
    </lineage>
</organism>
<evidence type="ECO:0000313" key="1">
    <source>
        <dbReference type="EMBL" id="QBK90406.1"/>
    </source>
</evidence>
<proteinExistence type="predicted"/>
<sequence>MFILQVDVREANDLQWLDDLEFKGQLAAVTTTGTEDHSLHILRIDRGEKLIVTADDCLTHITSSSYEIETRYTNGYRDYQVRLYKPGHSGSSKSGKLGVREGLYIEKPIEWKFDQVNRYTELDFKYGHTNTWWGCYLKGQIMKEQGFKMEAIEWFTKAKDSNPLRLEVLMELWKLTKMGIFSEIKIALEALELPFHEPSRSFLNEVIENSSELAFL</sequence>
<reference evidence="1" key="1">
    <citation type="journal article" date="2019" name="MBio">
        <title>Virus Genomes from Deep Sea Sediments Expand the Ocean Megavirome and Support Independent Origins of Viral Gigantism.</title>
        <authorList>
            <person name="Backstrom D."/>
            <person name="Yutin N."/>
            <person name="Jorgensen S.L."/>
            <person name="Dharamshi J."/>
            <person name="Homa F."/>
            <person name="Zaremba-Niedwiedzka K."/>
            <person name="Spang A."/>
            <person name="Wolf Y.I."/>
            <person name="Koonin E.V."/>
            <person name="Ettema T.J."/>
        </authorList>
    </citation>
    <scope>NUCLEOTIDE SEQUENCE</scope>
</reference>
<accession>A0A481Z487</accession>
<protein>
    <submittedName>
        <fullName evidence="1">Uncharacterized protein</fullName>
    </submittedName>
</protein>
<name>A0A481Z487_9VIRU</name>
<gene>
    <name evidence="1" type="ORF">LCPAC103_00870</name>
</gene>